<proteinExistence type="predicted"/>
<evidence type="ECO:0000313" key="2">
    <source>
        <dbReference type="EMBL" id="MCW1915337.1"/>
    </source>
</evidence>
<feature type="transmembrane region" description="Helical" evidence="1">
    <location>
        <begin position="174"/>
        <end position="193"/>
    </location>
</feature>
<keyword evidence="1" id="KW-1133">Transmembrane helix</keyword>
<keyword evidence="3" id="KW-1185">Reference proteome</keyword>
<feature type="transmembrane region" description="Helical" evidence="1">
    <location>
        <begin position="111"/>
        <end position="129"/>
    </location>
</feature>
<dbReference type="InterPro" id="IPR049713">
    <property type="entry name" value="Pr6Pr-like"/>
</dbReference>
<gene>
    <name evidence="2" type="ORF">OJ996_17255</name>
</gene>
<evidence type="ECO:0000313" key="3">
    <source>
        <dbReference type="Proteomes" id="UP001165653"/>
    </source>
</evidence>
<feature type="transmembrane region" description="Helical" evidence="1">
    <location>
        <begin position="80"/>
        <end position="99"/>
    </location>
</feature>
<dbReference type="Proteomes" id="UP001165653">
    <property type="component" value="Unassembled WGS sequence"/>
</dbReference>
<feature type="transmembrane region" description="Helical" evidence="1">
    <location>
        <begin position="45"/>
        <end position="68"/>
    </location>
</feature>
<comment type="caution">
    <text evidence="2">The sequence shown here is derived from an EMBL/GenBank/DDBJ whole genome shotgun (WGS) entry which is preliminary data.</text>
</comment>
<evidence type="ECO:0000256" key="1">
    <source>
        <dbReference type="SAM" id="Phobius"/>
    </source>
</evidence>
<keyword evidence="1" id="KW-0812">Transmembrane</keyword>
<feature type="transmembrane region" description="Helical" evidence="1">
    <location>
        <begin position="138"/>
        <end position="154"/>
    </location>
</feature>
<dbReference type="NCBIfam" id="NF038065">
    <property type="entry name" value="Pr6Pr"/>
    <property type="match status" value="1"/>
</dbReference>
<protein>
    <submittedName>
        <fullName evidence="2">Pr6Pr family membrane protein</fullName>
    </submittedName>
</protein>
<sequence length="204" mass="22395">MKPEQVFRIIIIAAGLAGLVLQFQISTGMLAARGLGLGATLWKLSGYFTILTNALLVLVHVLCLLPSGSRYRSAPVQGALLLYILVVGVVYVVLLANLWKPEGKQWWADNLLHRVTPLLQLGFWIAFVPKDILPWRQALPWLAWPAAYLIWTLARGPAYPYPFLEADRLGWPRTILNCLLMTAAFSVGALAIIGGGRALAKKPG</sequence>
<dbReference type="EMBL" id="JAPDDR010000009">
    <property type="protein sequence ID" value="MCW1915337.1"/>
    <property type="molecule type" value="Genomic_DNA"/>
</dbReference>
<keyword evidence="1" id="KW-0472">Membrane</keyword>
<name>A0ABT3G685_9BACT</name>
<organism evidence="2 3">
    <name type="scientific">Luteolibacter rhizosphaerae</name>
    <dbReference type="NCBI Taxonomy" id="2989719"/>
    <lineage>
        <taxon>Bacteria</taxon>
        <taxon>Pseudomonadati</taxon>
        <taxon>Verrucomicrobiota</taxon>
        <taxon>Verrucomicrobiia</taxon>
        <taxon>Verrucomicrobiales</taxon>
        <taxon>Verrucomicrobiaceae</taxon>
        <taxon>Luteolibacter</taxon>
    </lineage>
</organism>
<reference evidence="2" key="1">
    <citation type="submission" date="2022-10" db="EMBL/GenBank/DDBJ databases">
        <title>Luteolibacter sp. GHJ8, whole genome shotgun sequencing project.</title>
        <authorList>
            <person name="Zhao G."/>
            <person name="Shen L."/>
        </authorList>
    </citation>
    <scope>NUCLEOTIDE SEQUENCE</scope>
    <source>
        <strain evidence="2">GHJ8</strain>
    </source>
</reference>
<dbReference type="RefSeq" id="WP_264514885.1">
    <property type="nucleotide sequence ID" value="NZ_JAPDDR010000009.1"/>
</dbReference>
<accession>A0ABT3G685</accession>
<feature type="transmembrane region" description="Helical" evidence="1">
    <location>
        <begin position="7"/>
        <end position="25"/>
    </location>
</feature>